<evidence type="ECO:0000259" key="1">
    <source>
        <dbReference type="Pfam" id="PF13924"/>
    </source>
</evidence>
<proteinExistence type="predicted"/>
<accession>A0ABW0Q0K6</accession>
<evidence type="ECO:0000313" key="3">
    <source>
        <dbReference type="Proteomes" id="UP001596150"/>
    </source>
</evidence>
<dbReference type="Pfam" id="PF13924">
    <property type="entry name" value="Lipocalin_5"/>
    <property type="match status" value="1"/>
</dbReference>
<evidence type="ECO:0000313" key="2">
    <source>
        <dbReference type="EMBL" id="MFC5516189.1"/>
    </source>
</evidence>
<dbReference type="InterPro" id="IPR024311">
    <property type="entry name" value="Lipocalin-like"/>
</dbReference>
<keyword evidence="3" id="KW-1185">Reference proteome</keyword>
<protein>
    <submittedName>
        <fullName evidence="2">Lipocalin-like domain-containing protein</fullName>
    </submittedName>
</protein>
<dbReference type="EMBL" id="JBHSML010000003">
    <property type="protein sequence ID" value="MFC5516189.1"/>
    <property type="molecule type" value="Genomic_DNA"/>
</dbReference>
<dbReference type="Proteomes" id="UP001596150">
    <property type="component" value="Unassembled WGS sequence"/>
</dbReference>
<feature type="domain" description="Lipocalin-like" evidence="1">
    <location>
        <begin position="8"/>
        <end position="138"/>
    </location>
</feature>
<reference evidence="3" key="1">
    <citation type="journal article" date="2019" name="Int. J. Syst. Evol. Microbiol.">
        <title>The Global Catalogue of Microorganisms (GCM) 10K type strain sequencing project: providing services to taxonomists for standard genome sequencing and annotation.</title>
        <authorList>
            <consortium name="The Broad Institute Genomics Platform"/>
            <consortium name="The Broad Institute Genome Sequencing Center for Infectious Disease"/>
            <person name="Wu L."/>
            <person name="Ma J."/>
        </authorList>
    </citation>
    <scope>NUCLEOTIDE SEQUENCE [LARGE SCALE GENOMIC DNA]</scope>
    <source>
        <strain evidence="3">KACC 12633</strain>
    </source>
</reference>
<comment type="caution">
    <text evidence="2">The sequence shown here is derived from an EMBL/GenBank/DDBJ whole genome shotgun (WGS) entry which is preliminary data.</text>
</comment>
<gene>
    <name evidence="2" type="ORF">ACFPP9_10445</name>
</gene>
<name>A0ABW0Q0K6_9HYPH</name>
<dbReference type="RefSeq" id="WP_266341604.1">
    <property type="nucleotide sequence ID" value="NZ_JAPKNH010000001.1"/>
</dbReference>
<organism evidence="2 3">
    <name type="scientific">Kaistia terrae</name>
    <dbReference type="NCBI Taxonomy" id="537017"/>
    <lineage>
        <taxon>Bacteria</taxon>
        <taxon>Pseudomonadati</taxon>
        <taxon>Pseudomonadota</taxon>
        <taxon>Alphaproteobacteria</taxon>
        <taxon>Hyphomicrobiales</taxon>
        <taxon>Kaistiaceae</taxon>
        <taxon>Kaistia</taxon>
    </lineage>
</organism>
<sequence length="152" mass="17112">MDRDRLLGSWTLKSFVFETINTGERSEPFGANPSGTILFHADGRFFALMTPSDRPLPRTEAEQAAAFQSLVAYSGRYRIEPPNRLVTHVDIAWFPPWVGSDQVRYYTLDGDHLDLVSAPLRLPSSNGEEATVFARVSWMREKVVVDDASPPR</sequence>